<feature type="transmembrane region" description="Helical" evidence="1">
    <location>
        <begin position="225"/>
        <end position="255"/>
    </location>
</feature>
<proteinExistence type="predicted"/>
<sequence>MIHKDKRTNDIVKIRLLFPALFFLIFWTALGQDVPLPDLRTRVTDQTGTLAASEQKALEQKLAAFEKQKGSQVTVVLIPTTGDETIEQYTIRLAEQWKIGRSGVDDGVIMLFAMEDRKMRIEVGYGLEGALTDALSKRIIANVITPEFRSGHFYKGIDRGLEVVLSAISGEELPPVVHRQRSPSSRSNKGPTMLVGLLGVVGIFLVIILKTFLAKKFGSTAGTLLSALAVFLVIWALVNMLAGIIVAVVSLFMMAGSGRGGGGSRGGGMYWGGGFGGGYGGGSSYGGGGFGGFSGGGGGFGGGGASGGW</sequence>
<dbReference type="InterPro" id="IPR007621">
    <property type="entry name" value="TPM_dom"/>
</dbReference>
<feature type="domain" description="TPM" evidence="2">
    <location>
        <begin position="43"/>
        <end position="163"/>
    </location>
</feature>
<keyword evidence="1" id="KW-0472">Membrane</keyword>
<organism evidence="3 4">
    <name type="scientific">Marinoscillum furvescens DSM 4134</name>
    <dbReference type="NCBI Taxonomy" id="1122208"/>
    <lineage>
        <taxon>Bacteria</taxon>
        <taxon>Pseudomonadati</taxon>
        <taxon>Bacteroidota</taxon>
        <taxon>Cytophagia</taxon>
        <taxon>Cytophagales</taxon>
        <taxon>Reichenbachiellaceae</taxon>
        <taxon>Marinoscillum</taxon>
    </lineage>
</organism>
<dbReference type="EMBL" id="QREG01000001">
    <property type="protein sequence ID" value="REE05551.1"/>
    <property type="molecule type" value="Genomic_DNA"/>
</dbReference>
<dbReference type="PANTHER" id="PTHR30373:SF2">
    <property type="entry name" value="UPF0603 PROTEIN YGCG"/>
    <property type="match status" value="1"/>
</dbReference>
<dbReference type="Proteomes" id="UP000256779">
    <property type="component" value="Unassembled WGS sequence"/>
</dbReference>
<keyword evidence="1" id="KW-1133">Transmembrane helix</keyword>
<dbReference type="Pfam" id="PF04536">
    <property type="entry name" value="TPM_phosphatase"/>
    <property type="match status" value="1"/>
</dbReference>
<reference evidence="3 4" key="1">
    <citation type="submission" date="2018-07" db="EMBL/GenBank/DDBJ databases">
        <title>Genomic Encyclopedia of Type Strains, Phase IV (KMG-IV): sequencing the most valuable type-strain genomes for metagenomic binning, comparative biology and taxonomic classification.</title>
        <authorList>
            <person name="Goeker M."/>
        </authorList>
    </citation>
    <scope>NUCLEOTIDE SEQUENCE [LARGE SCALE GENOMIC DNA]</scope>
    <source>
        <strain evidence="3 4">DSM 4134</strain>
    </source>
</reference>
<accession>A0A3D9LGP9</accession>
<feature type="transmembrane region" description="Helical" evidence="1">
    <location>
        <begin position="193"/>
        <end position="213"/>
    </location>
</feature>
<dbReference type="AlphaFoldDB" id="A0A3D9LGP9"/>
<evidence type="ECO:0000313" key="3">
    <source>
        <dbReference type="EMBL" id="REE05551.1"/>
    </source>
</evidence>
<gene>
    <name evidence="3" type="ORF">C7460_10167</name>
</gene>
<evidence type="ECO:0000259" key="2">
    <source>
        <dbReference type="Pfam" id="PF04536"/>
    </source>
</evidence>
<dbReference type="PANTHER" id="PTHR30373">
    <property type="entry name" value="UPF0603 PROTEIN YGCG"/>
    <property type="match status" value="1"/>
</dbReference>
<keyword evidence="4" id="KW-1185">Reference proteome</keyword>
<keyword evidence="1" id="KW-0812">Transmembrane</keyword>
<evidence type="ECO:0000256" key="1">
    <source>
        <dbReference type="SAM" id="Phobius"/>
    </source>
</evidence>
<dbReference type="Gene3D" id="3.10.310.50">
    <property type="match status" value="1"/>
</dbReference>
<comment type="caution">
    <text evidence="3">The sequence shown here is derived from an EMBL/GenBank/DDBJ whole genome shotgun (WGS) entry which is preliminary data.</text>
</comment>
<name>A0A3D9LGP9_MARFU</name>
<protein>
    <recommendedName>
        <fullName evidence="2">TPM domain-containing protein</fullName>
    </recommendedName>
</protein>
<evidence type="ECO:0000313" key="4">
    <source>
        <dbReference type="Proteomes" id="UP000256779"/>
    </source>
</evidence>